<dbReference type="InterPro" id="IPR036412">
    <property type="entry name" value="HAD-like_sf"/>
</dbReference>
<keyword evidence="1 2" id="KW-0378">Hydrolase</keyword>
<dbReference type="AlphaFoldDB" id="D1PXW0"/>
<accession>D1PXW0</accession>
<proteinExistence type="predicted"/>
<dbReference type="InterPro" id="IPR051540">
    <property type="entry name" value="S-2-haloacid_dehalogenase"/>
</dbReference>
<dbReference type="Gene3D" id="1.10.150.240">
    <property type="entry name" value="Putative phosphatase, domain 2"/>
    <property type="match status" value="1"/>
</dbReference>
<dbReference type="EMBL" id="ACKS01000072">
    <property type="protein sequence ID" value="EFA43781.1"/>
    <property type="molecule type" value="Genomic_DNA"/>
</dbReference>
<dbReference type="eggNOG" id="COG1011">
    <property type="taxonomic scope" value="Bacteria"/>
</dbReference>
<keyword evidence="3" id="KW-1185">Reference proteome</keyword>
<dbReference type="InterPro" id="IPR023198">
    <property type="entry name" value="PGP-like_dom2"/>
</dbReference>
<sequence>MHLSPTPPPSFSDIRLIAFDADDTLWDNQSHFEKVEHAYCDILSPYGQADKVSAALFDTETRNMPMLGYGCKAFIISLIENAITFSHGRIPASDLLRIVQLGKELLSFPTIPLPHVVETLEEIRATKAYKMVVFTKGELLDQQNKLTRSGLTRYFDDVVVVADKTRSEYIRLCHVFDVDVHRLLMVGNSFKSDVEPVLQLGGHAVHIPFHTTWQHEKVEEYQHTNLIVLENIRQLVPLLGRPSSAVNI</sequence>
<dbReference type="Gene3D" id="3.40.50.1000">
    <property type="entry name" value="HAD superfamily/HAD-like"/>
    <property type="match status" value="1"/>
</dbReference>
<dbReference type="PANTHER" id="PTHR43316:SF8">
    <property type="entry name" value="HAD FAMILY HYDROLASE"/>
    <property type="match status" value="1"/>
</dbReference>
<dbReference type="HOGENOM" id="CLU_074041_0_0_10"/>
<dbReference type="PANTHER" id="PTHR43316">
    <property type="entry name" value="HYDROLASE, HALOACID DELAHOGENASE-RELATED"/>
    <property type="match status" value="1"/>
</dbReference>
<dbReference type="OrthoDB" id="6101375at2"/>
<evidence type="ECO:0000313" key="2">
    <source>
        <dbReference type="EMBL" id="EFA43781.1"/>
    </source>
</evidence>
<dbReference type="Pfam" id="PF00702">
    <property type="entry name" value="Hydrolase"/>
    <property type="match status" value="1"/>
</dbReference>
<gene>
    <name evidence="2" type="ORF">HMPREF0645_1795</name>
</gene>
<organism evidence="2 3">
    <name type="scientific">Hallella bergensis DSM 17361</name>
    <dbReference type="NCBI Taxonomy" id="585502"/>
    <lineage>
        <taxon>Bacteria</taxon>
        <taxon>Pseudomonadati</taxon>
        <taxon>Bacteroidota</taxon>
        <taxon>Bacteroidia</taxon>
        <taxon>Bacteroidales</taxon>
        <taxon>Prevotellaceae</taxon>
        <taxon>Hallella</taxon>
    </lineage>
</organism>
<dbReference type="SFLD" id="SFLDG01129">
    <property type="entry name" value="C1.5:_HAD__Beta-PGM__Phosphata"/>
    <property type="match status" value="1"/>
</dbReference>
<evidence type="ECO:0000256" key="1">
    <source>
        <dbReference type="ARBA" id="ARBA00022801"/>
    </source>
</evidence>
<dbReference type="SUPFAM" id="SSF56784">
    <property type="entry name" value="HAD-like"/>
    <property type="match status" value="1"/>
</dbReference>
<name>D1PXW0_9BACT</name>
<dbReference type="Proteomes" id="UP000003160">
    <property type="component" value="Unassembled WGS sequence"/>
</dbReference>
<protein>
    <submittedName>
        <fullName evidence="2">Haloacid dehalogenase-like hydrolase</fullName>
    </submittedName>
</protein>
<dbReference type="InterPro" id="IPR023214">
    <property type="entry name" value="HAD_sf"/>
</dbReference>
<reference evidence="2 3" key="1">
    <citation type="submission" date="2009-10" db="EMBL/GenBank/DDBJ databases">
        <authorList>
            <person name="Qin X."/>
            <person name="Bachman B."/>
            <person name="Battles P."/>
            <person name="Bell A."/>
            <person name="Bess C."/>
            <person name="Bickham C."/>
            <person name="Chaboub L."/>
            <person name="Chen D."/>
            <person name="Coyle M."/>
            <person name="Deiros D.R."/>
            <person name="Dinh H."/>
            <person name="Forbes L."/>
            <person name="Fowler G."/>
            <person name="Francisco L."/>
            <person name="Fu Q."/>
            <person name="Gubbala S."/>
            <person name="Hale W."/>
            <person name="Han Y."/>
            <person name="Hemphill L."/>
            <person name="Highlander S.K."/>
            <person name="Hirani K."/>
            <person name="Hogues M."/>
            <person name="Jackson L."/>
            <person name="Jakkamsetti A."/>
            <person name="Javaid M."/>
            <person name="Jiang H."/>
            <person name="Korchina V."/>
            <person name="Kovar C."/>
            <person name="Lara F."/>
            <person name="Lee S."/>
            <person name="Mata R."/>
            <person name="Mathew T."/>
            <person name="Moen C."/>
            <person name="Morales K."/>
            <person name="Munidasa M."/>
            <person name="Nazareth L."/>
            <person name="Ngo R."/>
            <person name="Nguyen L."/>
            <person name="Okwuonu G."/>
            <person name="Ongeri F."/>
            <person name="Patil S."/>
            <person name="Petrosino J."/>
            <person name="Pham C."/>
            <person name="Pham P."/>
            <person name="Pu L.-L."/>
            <person name="Puazo M."/>
            <person name="Raj R."/>
            <person name="Reid J."/>
            <person name="Rouhana J."/>
            <person name="Saada N."/>
            <person name="Shang Y."/>
            <person name="Simmons D."/>
            <person name="Thornton R."/>
            <person name="Warren J."/>
            <person name="Weissenberger G."/>
            <person name="Zhang J."/>
            <person name="Zhang L."/>
            <person name="Zhou C."/>
            <person name="Zhu D."/>
            <person name="Muzny D."/>
            <person name="Worley K."/>
            <person name="Gibbs R."/>
        </authorList>
    </citation>
    <scope>NUCLEOTIDE SEQUENCE [LARGE SCALE GENOMIC DNA]</scope>
    <source>
        <strain evidence="2 3">DSM 17361</strain>
    </source>
</reference>
<evidence type="ECO:0000313" key="3">
    <source>
        <dbReference type="Proteomes" id="UP000003160"/>
    </source>
</evidence>
<dbReference type="SFLD" id="SFLDS00003">
    <property type="entry name" value="Haloacid_Dehalogenase"/>
    <property type="match status" value="1"/>
</dbReference>
<comment type="caution">
    <text evidence="2">The sequence shown here is derived from an EMBL/GenBank/DDBJ whole genome shotgun (WGS) entry which is preliminary data.</text>
</comment>
<dbReference type="GO" id="GO:0016787">
    <property type="term" value="F:hydrolase activity"/>
    <property type="evidence" value="ECO:0007669"/>
    <property type="project" value="UniProtKB-KW"/>
</dbReference>
<dbReference type="RefSeq" id="WP_007173898.1">
    <property type="nucleotide sequence ID" value="NZ_GG704781.1"/>
</dbReference>